<dbReference type="AlphaFoldDB" id="A0A2S6G0T5"/>
<dbReference type="GO" id="GO:0044781">
    <property type="term" value="P:bacterial-type flagellum organization"/>
    <property type="evidence" value="ECO:0007669"/>
    <property type="project" value="InterPro"/>
</dbReference>
<evidence type="ECO:0000256" key="4">
    <source>
        <dbReference type="ARBA" id="ARBA00022989"/>
    </source>
</evidence>
<dbReference type="GO" id="GO:0016020">
    <property type="term" value="C:membrane"/>
    <property type="evidence" value="ECO:0007669"/>
    <property type="project" value="InterPro"/>
</dbReference>
<keyword evidence="7" id="KW-0966">Cell projection</keyword>
<keyword evidence="4 6" id="KW-1133">Transmembrane helix</keyword>
<dbReference type="Pfam" id="PF04347">
    <property type="entry name" value="FliO"/>
    <property type="match status" value="1"/>
</dbReference>
<evidence type="ECO:0000256" key="5">
    <source>
        <dbReference type="ARBA" id="ARBA00023136"/>
    </source>
</evidence>
<dbReference type="RefSeq" id="WP_104408895.1">
    <property type="nucleotide sequence ID" value="NZ_PTIS01000001.1"/>
</dbReference>
<dbReference type="InterPro" id="IPR022781">
    <property type="entry name" value="Flagellar_biosynth_FliO"/>
</dbReference>
<feature type="transmembrane region" description="Helical" evidence="6">
    <location>
        <begin position="6"/>
        <end position="27"/>
    </location>
</feature>
<evidence type="ECO:0000313" key="7">
    <source>
        <dbReference type="EMBL" id="PPK49511.1"/>
    </source>
</evidence>
<evidence type="ECO:0000256" key="3">
    <source>
        <dbReference type="ARBA" id="ARBA00022692"/>
    </source>
</evidence>
<keyword evidence="7" id="KW-0969">Cilium</keyword>
<evidence type="ECO:0000256" key="6">
    <source>
        <dbReference type="SAM" id="Phobius"/>
    </source>
</evidence>
<sequence length="120" mass="14218">MDYEFIKMMIQIVIFLPFILFLVYVSLRFGGGKVQSIQNGKYIKVLEKVNVSKEGNIILVKIGEEYHIMTSTNKEIKEIGVLSKEEALKYEVDKKLSDDQFKEYRKKFKRRIKKGRFKDE</sequence>
<keyword evidence="2" id="KW-1003">Cell membrane</keyword>
<gene>
    <name evidence="7" type="ORF">BD821_101172</name>
</gene>
<keyword evidence="7" id="KW-0282">Flagellum</keyword>
<dbReference type="EMBL" id="PTIS01000001">
    <property type="protein sequence ID" value="PPK49511.1"/>
    <property type="molecule type" value="Genomic_DNA"/>
</dbReference>
<dbReference type="STRING" id="37659.GCA_000703125_02785"/>
<evidence type="ECO:0000256" key="1">
    <source>
        <dbReference type="ARBA" id="ARBA00004236"/>
    </source>
</evidence>
<organism evidence="7 8">
    <name type="scientific">Clostridium algidicarnis DSM 15099</name>
    <dbReference type="NCBI Taxonomy" id="1121295"/>
    <lineage>
        <taxon>Bacteria</taxon>
        <taxon>Bacillati</taxon>
        <taxon>Bacillota</taxon>
        <taxon>Clostridia</taxon>
        <taxon>Eubacteriales</taxon>
        <taxon>Clostridiaceae</taxon>
        <taxon>Clostridium</taxon>
    </lineage>
</organism>
<evidence type="ECO:0000313" key="8">
    <source>
        <dbReference type="Proteomes" id="UP000239863"/>
    </source>
</evidence>
<dbReference type="OrthoDB" id="1936088at2"/>
<comment type="subcellular location">
    <subcellularLocation>
        <location evidence="1">Cell membrane</location>
    </subcellularLocation>
</comment>
<name>A0A2S6G0T5_9CLOT</name>
<comment type="caution">
    <text evidence="7">The sequence shown here is derived from an EMBL/GenBank/DDBJ whole genome shotgun (WGS) entry which is preliminary data.</text>
</comment>
<keyword evidence="3 6" id="KW-0812">Transmembrane</keyword>
<keyword evidence="5 6" id="KW-0472">Membrane</keyword>
<evidence type="ECO:0000256" key="2">
    <source>
        <dbReference type="ARBA" id="ARBA00022475"/>
    </source>
</evidence>
<protein>
    <submittedName>
        <fullName evidence="7">Flagellar protein FliO/FliZ</fullName>
    </submittedName>
</protein>
<dbReference type="Proteomes" id="UP000239863">
    <property type="component" value="Unassembled WGS sequence"/>
</dbReference>
<accession>A0A2S6G0T5</accession>
<reference evidence="7 8" key="1">
    <citation type="submission" date="2018-02" db="EMBL/GenBank/DDBJ databases">
        <title>Genomic Encyclopedia of Archaeal and Bacterial Type Strains, Phase II (KMG-II): from individual species to whole genera.</title>
        <authorList>
            <person name="Goeker M."/>
        </authorList>
    </citation>
    <scope>NUCLEOTIDE SEQUENCE [LARGE SCALE GENOMIC DNA]</scope>
    <source>
        <strain evidence="7 8">DSM 15099</strain>
    </source>
</reference>
<proteinExistence type="predicted"/>